<reference evidence="2 3" key="1">
    <citation type="submission" date="2011-04" db="EMBL/GenBank/DDBJ databases">
        <authorList>
            <person name="Muzny D."/>
            <person name="Qin X."/>
            <person name="Deng J."/>
            <person name="Jiang H."/>
            <person name="Liu Y."/>
            <person name="Qu J."/>
            <person name="Song X.-Z."/>
            <person name="Zhang L."/>
            <person name="Thornton R."/>
            <person name="Coyle M."/>
            <person name="Francisco L."/>
            <person name="Jackson L."/>
            <person name="Javaid M."/>
            <person name="Korchina V."/>
            <person name="Kovar C."/>
            <person name="Mata R."/>
            <person name="Mathew T."/>
            <person name="Ngo R."/>
            <person name="Nguyen L."/>
            <person name="Nguyen N."/>
            <person name="Okwuonu G."/>
            <person name="Ongeri F."/>
            <person name="Pham C."/>
            <person name="Simmons D."/>
            <person name="Wilczek-Boney K."/>
            <person name="Hale W."/>
            <person name="Jakkamsetti A."/>
            <person name="Pham P."/>
            <person name="Ruth R."/>
            <person name="San Lucas F."/>
            <person name="Warren J."/>
            <person name="Zhang J."/>
            <person name="Zhao Z."/>
            <person name="Zhou C."/>
            <person name="Zhu D."/>
            <person name="Lee S."/>
            <person name="Bess C."/>
            <person name="Blankenburg K."/>
            <person name="Forbes L."/>
            <person name="Fu Q."/>
            <person name="Gubbala S."/>
            <person name="Hirani K."/>
            <person name="Jayaseelan J.C."/>
            <person name="Lara F."/>
            <person name="Munidasa M."/>
            <person name="Palculict T."/>
            <person name="Patil S."/>
            <person name="Pu L.-L."/>
            <person name="Saada N."/>
            <person name="Tang L."/>
            <person name="Weissenberger G."/>
            <person name="Zhu Y."/>
            <person name="Hemphill L."/>
            <person name="Shang Y."/>
            <person name="Youmans B."/>
            <person name="Ayvaz T."/>
            <person name="Ross M."/>
            <person name="Santibanez J."/>
            <person name="Aqrawi P."/>
            <person name="Gross S."/>
            <person name="Joshi V."/>
            <person name="Fowler G."/>
            <person name="Nazareth L."/>
            <person name="Reid J."/>
            <person name="Worley K."/>
            <person name="Petrosino J."/>
            <person name="Highlander S."/>
            <person name="Gibbs R."/>
        </authorList>
    </citation>
    <scope>NUCLEOTIDE SEQUENCE [LARGE SCALE GENOMIC DNA]</scope>
    <source>
        <strain evidence="2 3">ATCC 23330</strain>
    </source>
</reference>
<evidence type="ECO:0000313" key="3">
    <source>
        <dbReference type="Proteomes" id="UP000004207"/>
    </source>
</evidence>
<keyword evidence="1" id="KW-0812">Transmembrane</keyword>
<dbReference type="AlphaFoldDB" id="F5S6V2"/>
<dbReference type="Proteomes" id="UP000004207">
    <property type="component" value="Unassembled WGS sequence"/>
</dbReference>
<gene>
    <name evidence="2" type="ORF">HMPREF0476_0935</name>
</gene>
<proteinExistence type="predicted"/>
<name>F5S6V2_KINKI</name>
<keyword evidence="1" id="KW-1133">Transmembrane helix</keyword>
<evidence type="ECO:0000256" key="1">
    <source>
        <dbReference type="SAM" id="Phobius"/>
    </source>
</evidence>
<keyword evidence="3" id="KW-1185">Reference proteome</keyword>
<comment type="caution">
    <text evidence="2">The sequence shown here is derived from an EMBL/GenBank/DDBJ whole genome shotgun (WGS) entry which is preliminary data.</text>
</comment>
<sequence>MKTAELAVGQCKKVKRGYCNKIIKNETIVDALIFCYCIANALMYLMYTAGVVALYQKIIA</sequence>
<evidence type="ECO:0000313" key="2">
    <source>
        <dbReference type="EMBL" id="EGK09271.1"/>
    </source>
</evidence>
<dbReference type="EMBL" id="AFHS01000036">
    <property type="protein sequence ID" value="EGK09271.1"/>
    <property type="molecule type" value="Genomic_DNA"/>
</dbReference>
<accession>F5S6V2</accession>
<protein>
    <submittedName>
        <fullName evidence="2">Uncharacterized protein</fullName>
    </submittedName>
</protein>
<organism evidence="2 3">
    <name type="scientific">Kingella kingae ATCC 23330</name>
    <dbReference type="NCBI Taxonomy" id="887327"/>
    <lineage>
        <taxon>Bacteria</taxon>
        <taxon>Pseudomonadati</taxon>
        <taxon>Pseudomonadota</taxon>
        <taxon>Betaproteobacteria</taxon>
        <taxon>Neisseriales</taxon>
        <taxon>Neisseriaceae</taxon>
        <taxon>Kingella</taxon>
    </lineage>
</organism>
<feature type="transmembrane region" description="Helical" evidence="1">
    <location>
        <begin position="31"/>
        <end position="55"/>
    </location>
</feature>
<keyword evidence="1" id="KW-0472">Membrane</keyword>
<dbReference type="HOGENOM" id="CLU_2935388_0_0_4"/>